<keyword evidence="5 7" id="KW-0472">Membrane</keyword>
<evidence type="ECO:0000256" key="2">
    <source>
        <dbReference type="ARBA" id="ARBA00022448"/>
    </source>
</evidence>
<keyword evidence="9" id="KW-1185">Reference proteome</keyword>
<feature type="transmembrane region" description="Helical" evidence="7">
    <location>
        <begin position="25"/>
        <end position="49"/>
    </location>
</feature>
<evidence type="ECO:0000313" key="9">
    <source>
        <dbReference type="Proteomes" id="UP001501352"/>
    </source>
</evidence>
<keyword evidence="3 7" id="KW-0812">Transmembrane</keyword>
<proteinExistence type="predicted"/>
<comment type="subcellular location">
    <subcellularLocation>
        <location evidence="1">Membrane</location>
        <topology evidence="1">Multi-pass membrane protein</topology>
    </subcellularLocation>
</comment>
<evidence type="ECO:0000256" key="3">
    <source>
        <dbReference type="ARBA" id="ARBA00022692"/>
    </source>
</evidence>
<evidence type="ECO:0000256" key="1">
    <source>
        <dbReference type="ARBA" id="ARBA00004141"/>
    </source>
</evidence>
<dbReference type="PIRSF" id="PIRSF006060">
    <property type="entry name" value="AA_transporter"/>
    <property type="match status" value="1"/>
</dbReference>
<gene>
    <name evidence="8" type="ORF">GCM10009422_19630</name>
</gene>
<feature type="transmembrane region" description="Helical" evidence="7">
    <location>
        <begin position="478"/>
        <end position="496"/>
    </location>
</feature>
<evidence type="ECO:0000256" key="6">
    <source>
        <dbReference type="SAM" id="MobiDB-lite"/>
    </source>
</evidence>
<feature type="transmembrane region" description="Helical" evidence="7">
    <location>
        <begin position="191"/>
        <end position="212"/>
    </location>
</feature>
<evidence type="ECO:0000313" key="8">
    <source>
        <dbReference type="EMBL" id="GAA0623617.1"/>
    </source>
</evidence>
<feature type="transmembrane region" description="Helical" evidence="7">
    <location>
        <begin position="267"/>
        <end position="291"/>
    </location>
</feature>
<sequence>MWRVKSLDAILATAQKKSLHRSLGAFQLTLLGVGAIIGTGIFVLTAAASQKAGPGMMLSFVIAGAVCAVAALCYSELAAMAPVSGSAYTYTYAVMGELLAWMVGWALILEYAVAAGAVSVGWSGYVMGLIENALGFDWPDALQAGPAWSMNGFIPSPDFSAGIINVPAIVVAMAVTFLLMRGTTESARLNAILVVIKVAALTAFIVLTLPVIKSQNFTPFAPNGLFGEYSGMGIVGAAASIFFAYVGFDAVSTAAEETKNPQRNVPIGLIGSLGICTIFYLLVAIGAVGAIGAQPVLGADGSAVQPGSPAFIAACQLAENANQLVCSNEALAHVLREINWPIVGNALGTAAMLALPSVILMMIYGQTRIFFVMARDGLLPEAFSKVHPKWKTPHIVTLFTGMAVATAGALFPVGQLADISNSGTLFAFFMVSIAVLMLRVKEPNRHRPFRTPLIWIIAPLSAAGCAFLFWNLPHDAKMVLPIWGGIGLVVYLLYGYRKSHVGRGLVEVPELHPDAPPGPVPPMPGAPSPTDKRED</sequence>
<protein>
    <submittedName>
        <fullName evidence="8">Amino acid permease</fullName>
    </submittedName>
</protein>
<feature type="region of interest" description="Disordered" evidence="6">
    <location>
        <begin position="512"/>
        <end position="535"/>
    </location>
</feature>
<feature type="transmembrane region" description="Helical" evidence="7">
    <location>
        <begin position="395"/>
        <end position="413"/>
    </location>
</feature>
<feature type="transmembrane region" description="Helical" evidence="7">
    <location>
        <begin position="55"/>
        <end position="77"/>
    </location>
</feature>
<keyword evidence="2" id="KW-0813">Transport</keyword>
<reference evidence="8 9" key="1">
    <citation type="journal article" date="2019" name="Int. J. Syst. Evol. Microbiol.">
        <title>The Global Catalogue of Microorganisms (GCM) 10K type strain sequencing project: providing services to taxonomists for standard genome sequencing and annotation.</title>
        <authorList>
            <consortium name="The Broad Institute Genomics Platform"/>
            <consortium name="The Broad Institute Genome Sequencing Center for Infectious Disease"/>
            <person name="Wu L."/>
            <person name="Ma J."/>
        </authorList>
    </citation>
    <scope>NUCLEOTIDE SEQUENCE [LARGE SCALE GENOMIC DNA]</scope>
    <source>
        <strain evidence="8 9">JCM 12928</strain>
    </source>
</reference>
<dbReference type="InterPro" id="IPR002293">
    <property type="entry name" value="AA/rel_permease1"/>
</dbReference>
<dbReference type="PANTHER" id="PTHR43243:SF4">
    <property type="entry name" value="CATIONIC AMINO ACID TRANSPORTER 4"/>
    <property type="match status" value="1"/>
</dbReference>
<evidence type="ECO:0000256" key="4">
    <source>
        <dbReference type="ARBA" id="ARBA00022989"/>
    </source>
</evidence>
<dbReference type="Pfam" id="PF13520">
    <property type="entry name" value="AA_permease_2"/>
    <property type="match status" value="1"/>
</dbReference>
<keyword evidence="4 7" id="KW-1133">Transmembrane helix</keyword>
<name>A0ABN1GYG8_9CAUL</name>
<evidence type="ECO:0000256" key="5">
    <source>
        <dbReference type="ARBA" id="ARBA00023136"/>
    </source>
</evidence>
<evidence type="ECO:0000256" key="7">
    <source>
        <dbReference type="SAM" id="Phobius"/>
    </source>
</evidence>
<dbReference type="EMBL" id="BAAAGA010000005">
    <property type="protein sequence ID" value="GAA0623617.1"/>
    <property type="molecule type" value="Genomic_DNA"/>
</dbReference>
<dbReference type="Proteomes" id="UP001501352">
    <property type="component" value="Unassembled WGS sequence"/>
</dbReference>
<feature type="transmembrane region" description="Helical" evidence="7">
    <location>
        <begin position="159"/>
        <end position="179"/>
    </location>
</feature>
<dbReference type="PANTHER" id="PTHR43243">
    <property type="entry name" value="INNER MEMBRANE TRANSPORTER YGJI-RELATED"/>
    <property type="match status" value="1"/>
</dbReference>
<dbReference type="RefSeq" id="WP_343793236.1">
    <property type="nucleotide sequence ID" value="NZ_BAAAGA010000005.1"/>
</dbReference>
<feature type="transmembrane region" description="Helical" evidence="7">
    <location>
        <begin position="232"/>
        <end position="255"/>
    </location>
</feature>
<feature type="transmembrane region" description="Helical" evidence="7">
    <location>
        <begin position="98"/>
        <end position="122"/>
    </location>
</feature>
<organism evidence="8 9">
    <name type="scientific">Brevundimonas kwangchunensis</name>
    <dbReference type="NCBI Taxonomy" id="322163"/>
    <lineage>
        <taxon>Bacteria</taxon>
        <taxon>Pseudomonadati</taxon>
        <taxon>Pseudomonadota</taxon>
        <taxon>Alphaproteobacteria</taxon>
        <taxon>Caulobacterales</taxon>
        <taxon>Caulobacteraceae</taxon>
        <taxon>Brevundimonas</taxon>
    </lineage>
</organism>
<comment type="caution">
    <text evidence="8">The sequence shown here is derived from an EMBL/GenBank/DDBJ whole genome shotgun (WGS) entry which is preliminary data.</text>
</comment>
<feature type="transmembrane region" description="Helical" evidence="7">
    <location>
        <begin position="452"/>
        <end position="472"/>
    </location>
</feature>
<feature type="transmembrane region" description="Helical" evidence="7">
    <location>
        <begin position="419"/>
        <end position="440"/>
    </location>
</feature>
<feature type="compositionally biased region" description="Pro residues" evidence="6">
    <location>
        <begin position="514"/>
        <end position="527"/>
    </location>
</feature>
<dbReference type="Gene3D" id="1.20.1740.10">
    <property type="entry name" value="Amino acid/polyamine transporter I"/>
    <property type="match status" value="1"/>
</dbReference>
<accession>A0ABN1GYG8</accession>
<feature type="transmembrane region" description="Helical" evidence="7">
    <location>
        <begin position="342"/>
        <end position="365"/>
    </location>
</feature>